<dbReference type="EMBL" id="ABIK02000003">
    <property type="protein sequence ID" value="EDS76006.1"/>
    <property type="molecule type" value="Genomic_DNA"/>
</dbReference>
<gene>
    <name evidence="1" type="ORF">CLOSPI_00119</name>
</gene>
<reference evidence="1" key="2">
    <citation type="submission" date="2014-06" db="EMBL/GenBank/DDBJ databases">
        <title>Draft genome sequence of Clostridium spiroforme (DSM 1552).</title>
        <authorList>
            <person name="Sudarsanam P."/>
            <person name="Ley R."/>
            <person name="Guruge J."/>
            <person name="Turnbaugh P.J."/>
            <person name="Mahowald M."/>
            <person name="Liep D."/>
            <person name="Gordon J."/>
        </authorList>
    </citation>
    <scope>NUCLEOTIDE SEQUENCE</scope>
    <source>
        <strain evidence="1">DSM 1552</strain>
    </source>
</reference>
<reference evidence="1" key="1">
    <citation type="submission" date="2008-02" db="EMBL/GenBank/DDBJ databases">
        <authorList>
            <person name="Fulton L."/>
            <person name="Clifton S."/>
            <person name="Fulton B."/>
            <person name="Xu J."/>
            <person name="Minx P."/>
            <person name="Pepin K.H."/>
            <person name="Johnson M."/>
            <person name="Thiruvilangam P."/>
            <person name="Bhonagiri V."/>
            <person name="Nash W.E."/>
            <person name="Mardis E.R."/>
            <person name="Wilson R.K."/>
        </authorList>
    </citation>
    <scope>NUCLEOTIDE SEQUENCE [LARGE SCALE GENOMIC DNA]</scope>
    <source>
        <strain evidence="1">DSM 1552</strain>
    </source>
</reference>
<proteinExistence type="predicted"/>
<protein>
    <submittedName>
        <fullName evidence="1">Uncharacterized protein</fullName>
    </submittedName>
</protein>
<dbReference type="AlphaFoldDB" id="B1BYW5"/>
<dbReference type="Proteomes" id="UP000004910">
    <property type="component" value="Unassembled WGS sequence"/>
</dbReference>
<comment type="caution">
    <text evidence="1">The sequence shown here is derived from an EMBL/GenBank/DDBJ whole genome shotgun (WGS) entry which is preliminary data.</text>
</comment>
<evidence type="ECO:0000313" key="2">
    <source>
        <dbReference type="Proteomes" id="UP000004910"/>
    </source>
</evidence>
<name>B1BYW5_9FIRM</name>
<evidence type="ECO:0000313" key="1">
    <source>
        <dbReference type="EMBL" id="EDS76006.1"/>
    </source>
</evidence>
<organism evidence="1 2">
    <name type="scientific">Thomasclavelia spiroformis DSM 1552</name>
    <dbReference type="NCBI Taxonomy" id="428126"/>
    <lineage>
        <taxon>Bacteria</taxon>
        <taxon>Bacillati</taxon>
        <taxon>Bacillota</taxon>
        <taxon>Erysipelotrichia</taxon>
        <taxon>Erysipelotrichales</taxon>
        <taxon>Coprobacillaceae</taxon>
        <taxon>Thomasclavelia</taxon>
    </lineage>
</organism>
<accession>B1BYW5</accession>
<keyword evidence="2" id="KW-1185">Reference proteome</keyword>
<dbReference type="HOGENOM" id="CLU_3287621_0_0_9"/>
<sequence length="40" mass="4965">MKKGKSFFVNDIIYCIIKFVKITIFFDEVFNFDIEKWRKI</sequence>